<name>A0AAD9QS56_ACRCE</name>
<dbReference type="AlphaFoldDB" id="A0AAD9QS56"/>
<dbReference type="EMBL" id="JARQWQ010000016">
    <property type="protein sequence ID" value="KAK2566557.1"/>
    <property type="molecule type" value="Genomic_DNA"/>
</dbReference>
<sequence>MARKLNKLRESFGKSPLTKGKFTTLPELSYRMTDPDEDITYLTRPKDSAFVNPKSRSTVTSFYNEGQEMTVIASNQDNAEIWNLK</sequence>
<organism evidence="1 2">
    <name type="scientific">Acropora cervicornis</name>
    <name type="common">Staghorn coral</name>
    <dbReference type="NCBI Taxonomy" id="6130"/>
    <lineage>
        <taxon>Eukaryota</taxon>
        <taxon>Metazoa</taxon>
        <taxon>Cnidaria</taxon>
        <taxon>Anthozoa</taxon>
        <taxon>Hexacorallia</taxon>
        <taxon>Scleractinia</taxon>
        <taxon>Astrocoeniina</taxon>
        <taxon>Acroporidae</taxon>
        <taxon>Acropora</taxon>
    </lineage>
</organism>
<evidence type="ECO:0000313" key="1">
    <source>
        <dbReference type="EMBL" id="KAK2566557.1"/>
    </source>
</evidence>
<accession>A0AAD9QS56</accession>
<gene>
    <name evidence="1" type="ORF">P5673_009185</name>
</gene>
<dbReference type="Proteomes" id="UP001249851">
    <property type="component" value="Unassembled WGS sequence"/>
</dbReference>
<keyword evidence="2" id="KW-1185">Reference proteome</keyword>
<reference evidence="1" key="1">
    <citation type="journal article" date="2023" name="G3 (Bethesda)">
        <title>Whole genome assembly and annotation of the endangered Caribbean coral Acropora cervicornis.</title>
        <authorList>
            <person name="Selwyn J.D."/>
            <person name="Vollmer S.V."/>
        </authorList>
    </citation>
    <scope>NUCLEOTIDE SEQUENCE</scope>
    <source>
        <strain evidence="1">K2</strain>
    </source>
</reference>
<comment type="caution">
    <text evidence="1">The sequence shown here is derived from an EMBL/GenBank/DDBJ whole genome shotgun (WGS) entry which is preliminary data.</text>
</comment>
<reference evidence="1" key="2">
    <citation type="journal article" date="2023" name="Science">
        <title>Genomic signatures of disease resistance in endangered staghorn corals.</title>
        <authorList>
            <person name="Vollmer S.V."/>
            <person name="Selwyn J.D."/>
            <person name="Despard B.A."/>
            <person name="Roesel C.L."/>
        </authorList>
    </citation>
    <scope>NUCLEOTIDE SEQUENCE</scope>
    <source>
        <strain evidence="1">K2</strain>
    </source>
</reference>
<protein>
    <submittedName>
        <fullName evidence="1">Uncharacterized protein</fullName>
    </submittedName>
</protein>
<proteinExistence type="predicted"/>
<evidence type="ECO:0000313" key="2">
    <source>
        <dbReference type="Proteomes" id="UP001249851"/>
    </source>
</evidence>